<dbReference type="GO" id="GO:0004672">
    <property type="term" value="F:protein kinase activity"/>
    <property type="evidence" value="ECO:0007669"/>
    <property type="project" value="InterPro"/>
</dbReference>
<keyword evidence="2" id="KW-1185">Reference proteome</keyword>
<dbReference type="WBParaSite" id="MBELARI_LOCUS11645">
    <property type="protein sequence ID" value="MBELARI_LOCUS11645"/>
    <property type="gene ID" value="MBELARI_LOCUS11645"/>
</dbReference>
<reference evidence="3" key="1">
    <citation type="submission" date="2024-02" db="UniProtKB">
        <authorList>
            <consortium name="WormBaseParasite"/>
        </authorList>
    </citation>
    <scope>IDENTIFICATION</scope>
</reference>
<dbReference type="SUPFAM" id="SSF56112">
    <property type="entry name" value="Protein kinase-like (PK-like)"/>
    <property type="match status" value="1"/>
</dbReference>
<protein>
    <recommendedName>
        <fullName evidence="1">Protein kinase domain-containing protein</fullName>
    </recommendedName>
</protein>
<evidence type="ECO:0000259" key="1">
    <source>
        <dbReference type="PROSITE" id="PS50011"/>
    </source>
</evidence>
<feature type="domain" description="Protein kinase" evidence="1">
    <location>
        <begin position="6"/>
        <end position="87"/>
    </location>
</feature>
<dbReference type="Gene3D" id="1.10.510.10">
    <property type="entry name" value="Transferase(Phosphotransferase) domain 1"/>
    <property type="match status" value="1"/>
</dbReference>
<evidence type="ECO:0000313" key="2">
    <source>
        <dbReference type="Proteomes" id="UP000887575"/>
    </source>
</evidence>
<sequence length="87" mass="9771">MLQEDSPGEKFLAEGGFGRVYKSRKNDMAIIIKYVKGEVAKKYKEESKILESLNNGSIVGYKGTRQKGDQLGIEMEYCERGSLSECL</sequence>
<dbReference type="GO" id="GO:0005524">
    <property type="term" value="F:ATP binding"/>
    <property type="evidence" value="ECO:0007669"/>
    <property type="project" value="InterPro"/>
</dbReference>
<organism evidence="2 3">
    <name type="scientific">Mesorhabditis belari</name>
    <dbReference type="NCBI Taxonomy" id="2138241"/>
    <lineage>
        <taxon>Eukaryota</taxon>
        <taxon>Metazoa</taxon>
        <taxon>Ecdysozoa</taxon>
        <taxon>Nematoda</taxon>
        <taxon>Chromadorea</taxon>
        <taxon>Rhabditida</taxon>
        <taxon>Rhabditina</taxon>
        <taxon>Rhabditomorpha</taxon>
        <taxon>Rhabditoidea</taxon>
        <taxon>Rhabditidae</taxon>
        <taxon>Mesorhabditinae</taxon>
        <taxon>Mesorhabditis</taxon>
    </lineage>
</organism>
<proteinExistence type="predicted"/>
<accession>A0AAF3ECG1</accession>
<dbReference type="Proteomes" id="UP000887575">
    <property type="component" value="Unassembled WGS sequence"/>
</dbReference>
<dbReference type="InterPro" id="IPR000719">
    <property type="entry name" value="Prot_kinase_dom"/>
</dbReference>
<dbReference type="Pfam" id="PF00069">
    <property type="entry name" value="Pkinase"/>
    <property type="match status" value="1"/>
</dbReference>
<dbReference type="PROSITE" id="PS50011">
    <property type="entry name" value="PROTEIN_KINASE_DOM"/>
    <property type="match status" value="1"/>
</dbReference>
<name>A0AAF3ECG1_9BILA</name>
<dbReference type="InterPro" id="IPR011009">
    <property type="entry name" value="Kinase-like_dom_sf"/>
</dbReference>
<evidence type="ECO:0000313" key="3">
    <source>
        <dbReference type="WBParaSite" id="MBELARI_LOCUS11645"/>
    </source>
</evidence>
<dbReference type="AlphaFoldDB" id="A0AAF3ECG1"/>